<name>A0A445BUK5_ARAHY</name>
<sequence length="223" mass="25711">MASGKSTSVASRRRGWRTIDDVFRVDGSSTGFPRGRLRRGEHPKCKCNTYAKISRSRTTENPNRLFFDCPYFKEKQVESSRSASMETCMGEEFGACLNYTLEEMLIKRNEDSSKLKKDSVFRINPSLRSSLAGLSIVTRLSTFFTCDSEVKKWQDVSEQFVCHHSSSSLIHPHLHQEFSLVHRQHFSVIRVNFIGIHHRIPDSKILMTFKIILHHGSIRKFNV</sequence>
<reference evidence="1 2" key="1">
    <citation type="submission" date="2019-01" db="EMBL/GenBank/DDBJ databases">
        <title>Sequencing of cultivated peanut Arachis hypogaea provides insights into genome evolution and oil improvement.</title>
        <authorList>
            <person name="Chen X."/>
        </authorList>
    </citation>
    <scope>NUCLEOTIDE SEQUENCE [LARGE SCALE GENOMIC DNA]</scope>
    <source>
        <strain evidence="2">cv. Fuhuasheng</strain>
        <tissue evidence="1">Leaves</tissue>
    </source>
</reference>
<proteinExistence type="predicted"/>
<dbReference type="Proteomes" id="UP000289738">
    <property type="component" value="Chromosome A08"/>
</dbReference>
<comment type="caution">
    <text evidence="1">The sequence shown here is derived from an EMBL/GenBank/DDBJ whole genome shotgun (WGS) entry which is preliminary data.</text>
</comment>
<dbReference type="AlphaFoldDB" id="A0A445BUK5"/>
<evidence type="ECO:0000313" key="1">
    <source>
        <dbReference type="EMBL" id="RYR42377.1"/>
    </source>
</evidence>
<dbReference type="EMBL" id="SDMP01000008">
    <property type="protein sequence ID" value="RYR42377.1"/>
    <property type="molecule type" value="Genomic_DNA"/>
</dbReference>
<organism evidence="1 2">
    <name type="scientific">Arachis hypogaea</name>
    <name type="common">Peanut</name>
    <dbReference type="NCBI Taxonomy" id="3818"/>
    <lineage>
        <taxon>Eukaryota</taxon>
        <taxon>Viridiplantae</taxon>
        <taxon>Streptophyta</taxon>
        <taxon>Embryophyta</taxon>
        <taxon>Tracheophyta</taxon>
        <taxon>Spermatophyta</taxon>
        <taxon>Magnoliopsida</taxon>
        <taxon>eudicotyledons</taxon>
        <taxon>Gunneridae</taxon>
        <taxon>Pentapetalae</taxon>
        <taxon>rosids</taxon>
        <taxon>fabids</taxon>
        <taxon>Fabales</taxon>
        <taxon>Fabaceae</taxon>
        <taxon>Papilionoideae</taxon>
        <taxon>50 kb inversion clade</taxon>
        <taxon>dalbergioids sensu lato</taxon>
        <taxon>Dalbergieae</taxon>
        <taxon>Pterocarpus clade</taxon>
        <taxon>Arachis</taxon>
    </lineage>
</organism>
<protein>
    <submittedName>
        <fullName evidence="1">Uncharacterized protein</fullName>
    </submittedName>
</protein>
<accession>A0A445BUK5</accession>
<evidence type="ECO:0000313" key="2">
    <source>
        <dbReference type="Proteomes" id="UP000289738"/>
    </source>
</evidence>
<keyword evidence="2" id="KW-1185">Reference proteome</keyword>
<gene>
    <name evidence="1" type="ORF">Ahy_A08g038846</name>
</gene>